<dbReference type="GeneID" id="106014156"/>
<evidence type="ECO:0000313" key="3">
    <source>
        <dbReference type="RefSeq" id="XP_012946686.1"/>
    </source>
</evidence>
<gene>
    <name evidence="3" type="primary">LOC106014156</name>
</gene>
<dbReference type="InterPro" id="IPR035992">
    <property type="entry name" value="Ricin_B-like_lectins"/>
</dbReference>
<dbReference type="RefSeq" id="XP_012946686.1">
    <property type="nucleotide sequence ID" value="XM_013091232.1"/>
</dbReference>
<accession>A0ABM1AFK9</accession>
<sequence>IDYGDVSERKQLRERLQCHSFKWYLDTIYPELFNPTGAIHGGEVRSAAAPMCLDGRSDTLHKTVILEAYQCHGLLGNQVAEGSWGGGGVLFPVA</sequence>
<dbReference type="SUPFAM" id="SSF50370">
    <property type="entry name" value="Ricin B-like lectins"/>
    <property type="match status" value="1"/>
</dbReference>
<keyword evidence="2" id="KW-1185">Reference proteome</keyword>
<protein>
    <submittedName>
        <fullName evidence="3">Polypeptide N-acetylgalactosaminyltransferase 5-like</fullName>
    </submittedName>
</protein>
<dbReference type="PANTHER" id="PTHR11675:SF126">
    <property type="entry name" value="RICIN B LECTIN DOMAIN-CONTAINING PROTEIN"/>
    <property type="match status" value="1"/>
</dbReference>
<evidence type="ECO:0000256" key="1">
    <source>
        <dbReference type="ARBA" id="ARBA00023157"/>
    </source>
</evidence>
<organism evidence="2 3">
    <name type="scientific">Aplysia californica</name>
    <name type="common">California sea hare</name>
    <dbReference type="NCBI Taxonomy" id="6500"/>
    <lineage>
        <taxon>Eukaryota</taxon>
        <taxon>Metazoa</taxon>
        <taxon>Spiralia</taxon>
        <taxon>Lophotrochozoa</taxon>
        <taxon>Mollusca</taxon>
        <taxon>Gastropoda</taxon>
        <taxon>Heterobranchia</taxon>
        <taxon>Euthyneura</taxon>
        <taxon>Tectipleura</taxon>
        <taxon>Aplysiida</taxon>
        <taxon>Aplysioidea</taxon>
        <taxon>Aplysiidae</taxon>
        <taxon>Aplysia</taxon>
    </lineage>
</organism>
<reference evidence="3" key="1">
    <citation type="submission" date="2025-08" db="UniProtKB">
        <authorList>
            <consortium name="RefSeq"/>
        </authorList>
    </citation>
    <scope>IDENTIFICATION</scope>
</reference>
<evidence type="ECO:0000313" key="2">
    <source>
        <dbReference type="Proteomes" id="UP000694888"/>
    </source>
</evidence>
<proteinExistence type="predicted"/>
<feature type="non-terminal residue" evidence="3">
    <location>
        <position position="1"/>
    </location>
</feature>
<dbReference type="PANTHER" id="PTHR11675">
    <property type="entry name" value="N-ACETYLGALACTOSAMINYLTRANSFERASE"/>
    <property type="match status" value="1"/>
</dbReference>
<feature type="non-terminal residue" evidence="3">
    <location>
        <position position="94"/>
    </location>
</feature>
<dbReference type="Proteomes" id="UP000694888">
    <property type="component" value="Unplaced"/>
</dbReference>
<name>A0ABM1AFK9_APLCA</name>
<dbReference type="Gene3D" id="1.10.8.460">
    <property type="entry name" value="ppGaNTase-T1 linker domain-like"/>
    <property type="match status" value="1"/>
</dbReference>
<keyword evidence="1" id="KW-1015">Disulfide bond</keyword>